<evidence type="ECO:0000256" key="4">
    <source>
        <dbReference type="ARBA" id="ARBA00023237"/>
    </source>
</evidence>
<evidence type="ECO:0000256" key="6">
    <source>
        <dbReference type="SAM" id="SignalP"/>
    </source>
</evidence>
<dbReference type="SUPFAM" id="SSF56925">
    <property type="entry name" value="OMPA-like"/>
    <property type="match status" value="1"/>
</dbReference>
<evidence type="ECO:0000313" key="8">
    <source>
        <dbReference type="EMBL" id="MET4632329.1"/>
    </source>
</evidence>
<dbReference type="PANTHER" id="PTHR34001:SF3">
    <property type="entry name" value="BLL7405 PROTEIN"/>
    <property type="match status" value="1"/>
</dbReference>
<dbReference type="RefSeq" id="WP_354548117.1">
    <property type="nucleotide sequence ID" value="NZ_JBEPSM010000001.1"/>
</dbReference>
<evidence type="ECO:0000256" key="2">
    <source>
        <dbReference type="ARBA" id="ARBA00022729"/>
    </source>
</evidence>
<dbReference type="InterPro" id="IPR027385">
    <property type="entry name" value="Beta-barrel_OMP"/>
</dbReference>
<proteinExistence type="inferred from homology"/>
<gene>
    <name evidence="8" type="ORF">ABIE08_000242</name>
</gene>
<accession>A0ABV2QTH6</accession>
<reference evidence="8 9" key="1">
    <citation type="submission" date="2024-06" db="EMBL/GenBank/DDBJ databases">
        <title>Sorghum-associated microbial communities from plants grown in Nebraska, USA.</title>
        <authorList>
            <person name="Schachtman D."/>
        </authorList>
    </citation>
    <scope>NUCLEOTIDE SEQUENCE [LARGE SCALE GENOMIC DNA]</scope>
    <source>
        <strain evidence="8 9">3207</strain>
    </source>
</reference>
<organism evidence="8 9">
    <name type="scientific">Kaistia defluvii</name>
    <dbReference type="NCBI Taxonomy" id="410841"/>
    <lineage>
        <taxon>Bacteria</taxon>
        <taxon>Pseudomonadati</taxon>
        <taxon>Pseudomonadota</taxon>
        <taxon>Alphaproteobacteria</taxon>
        <taxon>Hyphomicrobiales</taxon>
        <taxon>Kaistiaceae</taxon>
        <taxon>Kaistia</taxon>
    </lineage>
</organism>
<feature type="signal peptide" evidence="6">
    <location>
        <begin position="1"/>
        <end position="22"/>
    </location>
</feature>
<evidence type="ECO:0000259" key="7">
    <source>
        <dbReference type="Pfam" id="PF13505"/>
    </source>
</evidence>
<evidence type="ECO:0000256" key="5">
    <source>
        <dbReference type="ARBA" id="ARBA00038306"/>
    </source>
</evidence>
<keyword evidence="3" id="KW-0472">Membrane</keyword>
<dbReference type="InterPro" id="IPR051692">
    <property type="entry name" value="OMP-like"/>
</dbReference>
<dbReference type="InterPro" id="IPR011250">
    <property type="entry name" value="OMP/PagP_B-barrel"/>
</dbReference>
<sequence length="235" mass="24703">MLKKFIGISFLAAIGMAQAAQAADLAVVEETVIVAPAFSWTGFYAGVHAGYGWADLDTFYSEDLGVGGKPDGFFGGGQVGYNHQFSNHVVLGIEADAAFADLEDDGKQGDSDFAYGTGAKINALGTVRGRAGYAIDRLLPYVTGGFAWANARTGVTVGGDAIPNYSFTDSKVFTGWTVGAGLEYAVTSNITAKVEYLYADLGSKDLDAHPFGANYLVPADLSSLQTVKLGLNYKF</sequence>
<feature type="chain" id="PRO_5047418776" evidence="6">
    <location>
        <begin position="23"/>
        <end position="235"/>
    </location>
</feature>
<dbReference type="PANTHER" id="PTHR34001">
    <property type="entry name" value="BLL7405 PROTEIN"/>
    <property type="match status" value="1"/>
</dbReference>
<name>A0ABV2QTH6_9HYPH</name>
<keyword evidence="9" id="KW-1185">Reference proteome</keyword>
<keyword evidence="4" id="KW-0998">Cell outer membrane</keyword>
<evidence type="ECO:0000256" key="3">
    <source>
        <dbReference type="ARBA" id="ARBA00023136"/>
    </source>
</evidence>
<dbReference type="EMBL" id="JBEPSM010000001">
    <property type="protein sequence ID" value="MET4632329.1"/>
    <property type="molecule type" value="Genomic_DNA"/>
</dbReference>
<evidence type="ECO:0000256" key="1">
    <source>
        <dbReference type="ARBA" id="ARBA00004442"/>
    </source>
</evidence>
<comment type="similarity">
    <text evidence="5">Belongs to the Omp25/RopB family.</text>
</comment>
<comment type="caution">
    <text evidence="8">The sequence shown here is derived from an EMBL/GenBank/DDBJ whole genome shotgun (WGS) entry which is preliminary data.</text>
</comment>
<feature type="domain" description="Outer membrane protein beta-barrel" evidence="7">
    <location>
        <begin position="11"/>
        <end position="235"/>
    </location>
</feature>
<dbReference type="Gene3D" id="2.40.160.20">
    <property type="match status" value="1"/>
</dbReference>
<dbReference type="Proteomes" id="UP001549321">
    <property type="component" value="Unassembled WGS sequence"/>
</dbReference>
<comment type="subcellular location">
    <subcellularLocation>
        <location evidence="1">Cell outer membrane</location>
    </subcellularLocation>
</comment>
<dbReference type="Pfam" id="PF13505">
    <property type="entry name" value="OMP_b-brl"/>
    <property type="match status" value="1"/>
</dbReference>
<evidence type="ECO:0000313" key="9">
    <source>
        <dbReference type="Proteomes" id="UP001549321"/>
    </source>
</evidence>
<protein>
    <submittedName>
        <fullName evidence="8">Outer membrane immunogenic protein</fullName>
    </submittedName>
</protein>
<keyword evidence="2 6" id="KW-0732">Signal</keyword>